<accession>A0ABN1YJ72</accession>
<proteinExistence type="predicted"/>
<evidence type="ECO:0000256" key="1">
    <source>
        <dbReference type="SAM" id="MobiDB-lite"/>
    </source>
</evidence>
<sequence length="79" mass="8023">MRPVRAGSPGRNTAEQWASRGRSEDEEGGAGGVVCAMMTESSNLTSTVGVAEGTPRSAPTGYASCGSGVTMKAEDGRRS</sequence>
<dbReference type="EMBL" id="BAAAIZ010000004">
    <property type="protein sequence ID" value="GAA1414842.1"/>
    <property type="molecule type" value="Genomic_DNA"/>
</dbReference>
<protein>
    <submittedName>
        <fullName evidence="2">Uncharacterized protein</fullName>
    </submittedName>
</protein>
<organism evidence="2 3">
    <name type="scientific">Streptomyces thermospinosisporus</name>
    <dbReference type="NCBI Taxonomy" id="161482"/>
    <lineage>
        <taxon>Bacteria</taxon>
        <taxon>Bacillati</taxon>
        <taxon>Actinomycetota</taxon>
        <taxon>Actinomycetes</taxon>
        <taxon>Kitasatosporales</taxon>
        <taxon>Streptomycetaceae</taxon>
        <taxon>Streptomyces</taxon>
    </lineage>
</organism>
<feature type="region of interest" description="Disordered" evidence="1">
    <location>
        <begin position="49"/>
        <end position="79"/>
    </location>
</feature>
<name>A0ABN1YJ72_9ACTN</name>
<keyword evidence="3" id="KW-1185">Reference proteome</keyword>
<evidence type="ECO:0000313" key="2">
    <source>
        <dbReference type="EMBL" id="GAA1414842.1"/>
    </source>
</evidence>
<feature type="region of interest" description="Disordered" evidence="1">
    <location>
        <begin position="1"/>
        <end position="31"/>
    </location>
</feature>
<dbReference type="Proteomes" id="UP001500973">
    <property type="component" value="Unassembled WGS sequence"/>
</dbReference>
<gene>
    <name evidence="2" type="ORF">GCM10009601_03390</name>
</gene>
<comment type="caution">
    <text evidence="2">The sequence shown here is derived from an EMBL/GenBank/DDBJ whole genome shotgun (WGS) entry which is preliminary data.</text>
</comment>
<reference evidence="2 3" key="1">
    <citation type="journal article" date="2019" name="Int. J. Syst. Evol. Microbiol.">
        <title>The Global Catalogue of Microorganisms (GCM) 10K type strain sequencing project: providing services to taxonomists for standard genome sequencing and annotation.</title>
        <authorList>
            <consortium name="The Broad Institute Genomics Platform"/>
            <consortium name="The Broad Institute Genome Sequencing Center for Infectious Disease"/>
            <person name="Wu L."/>
            <person name="Ma J."/>
        </authorList>
    </citation>
    <scope>NUCLEOTIDE SEQUENCE [LARGE SCALE GENOMIC DNA]</scope>
    <source>
        <strain evidence="2 3">JCM 11756</strain>
    </source>
</reference>
<evidence type="ECO:0000313" key="3">
    <source>
        <dbReference type="Proteomes" id="UP001500973"/>
    </source>
</evidence>